<dbReference type="GO" id="GO:0003676">
    <property type="term" value="F:nucleic acid binding"/>
    <property type="evidence" value="ECO:0007669"/>
    <property type="project" value="InterPro"/>
</dbReference>
<dbReference type="AlphaFoldDB" id="A0A3Q1EWY3"/>
<dbReference type="PANTHER" id="PTHR23095:SF53">
    <property type="entry name" value="ZINC FINGER CCHC DOMAIN-CONTAINING PROTEIN 12-LIKE"/>
    <property type="match status" value="1"/>
</dbReference>
<keyword evidence="1" id="KW-0479">Metal-binding</keyword>
<sequence length="544" mass="60748">MDFFEKSGVNVLRSVIVSGVTHTSKDDEIFNVLKQYGRYKLITVADETCPFFKNLVVEYKTDSAIAELKKILPYTHISESDSELEFCVTLPQIESTGSAGAEVFPPDYMKELKLLARRSGQKFECVLQDVLFQINEHLVTLEGEPHSGDTEQGGDSVQNVDPAAFPPGQQGLPAGAIAQSEPSTAPSNSSREHQRLTSPPQRIPLSHADLNPPDVQRVIVEHVVRADEHSIHSIPTLRLRPFSGKIPKPANETDYETWRSHIELLLADVNLPPIQVTRRIIESLLSPATDVVKGLKPDTVPSVYLQMLDSAYSTVQDGEELFAQFLNTLQDPGEKPSSYLQRLLLTLNTVVKRGGVAASDIDKHVLKQFCRGCWDNGIITKLQLEQKRENPPAFAELLLLLRTEEDRQLAKESLMKKHIGSSKQRAALQAQTCSCSHTDTAMSSINELKQQVKKLQQQMSALLVQTARTSRTPSHNKPSTLQLSSGRTHNVRPRAWFCFKCGEDGHIATNCNQLANLTLVQQKKLQLQQRQGQWDKNNNQKQSN</sequence>
<dbReference type="PANTHER" id="PTHR23095">
    <property type="entry name" value="PARANEOPLASTIC ANTIGEN"/>
    <property type="match status" value="1"/>
</dbReference>
<evidence type="ECO:0000259" key="4">
    <source>
        <dbReference type="PROSITE" id="PS50158"/>
    </source>
</evidence>
<dbReference type="InterPro" id="IPR001878">
    <property type="entry name" value="Znf_CCHC"/>
</dbReference>
<protein>
    <submittedName>
        <fullName evidence="5">Uncharacterized LOC110962134</fullName>
    </submittedName>
</protein>
<evidence type="ECO:0000256" key="2">
    <source>
        <dbReference type="SAM" id="Coils"/>
    </source>
</evidence>
<accession>A0A3Q1EWY3</accession>
<dbReference type="PROSITE" id="PS50158">
    <property type="entry name" value="ZF_CCHC"/>
    <property type="match status" value="1"/>
</dbReference>
<dbReference type="GO" id="GO:0008270">
    <property type="term" value="F:zinc ion binding"/>
    <property type="evidence" value="ECO:0007669"/>
    <property type="project" value="UniProtKB-KW"/>
</dbReference>
<dbReference type="Proteomes" id="UP000257200">
    <property type="component" value="Unplaced"/>
</dbReference>
<dbReference type="Pfam" id="PF14893">
    <property type="entry name" value="PNMA"/>
    <property type="match status" value="1"/>
</dbReference>
<keyword evidence="1" id="KW-0862">Zinc</keyword>
<dbReference type="SMART" id="SM00343">
    <property type="entry name" value="ZnF_C2HC"/>
    <property type="match status" value="1"/>
</dbReference>
<feature type="coiled-coil region" evidence="2">
    <location>
        <begin position="438"/>
        <end position="465"/>
    </location>
</feature>
<proteinExistence type="predicted"/>
<evidence type="ECO:0000256" key="3">
    <source>
        <dbReference type="SAM" id="MobiDB-lite"/>
    </source>
</evidence>
<evidence type="ECO:0000313" key="5">
    <source>
        <dbReference type="Ensembl" id="ENSAPOP00000008639.1"/>
    </source>
</evidence>
<dbReference type="GeneTree" id="ENSGT01030000234522"/>
<feature type="region of interest" description="Disordered" evidence="3">
    <location>
        <begin position="467"/>
        <end position="486"/>
    </location>
</feature>
<dbReference type="Pfam" id="PF00098">
    <property type="entry name" value="zf-CCHC"/>
    <property type="match status" value="1"/>
</dbReference>
<organism evidence="5 6">
    <name type="scientific">Acanthochromis polyacanthus</name>
    <name type="common">spiny chromis</name>
    <dbReference type="NCBI Taxonomy" id="80966"/>
    <lineage>
        <taxon>Eukaryota</taxon>
        <taxon>Metazoa</taxon>
        <taxon>Chordata</taxon>
        <taxon>Craniata</taxon>
        <taxon>Vertebrata</taxon>
        <taxon>Euteleostomi</taxon>
        <taxon>Actinopterygii</taxon>
        <taxon>Neopterygii</taxon>
        <taxon>Teleostei</taxon>
        <taxon>Neoteleostei</taxon>
        <taxon>Acanthomorphata</taxon>
        <taxon>Ovalentaria</taxon>
        <taxon>Pomacentridae</taxon>
        <taxon>Acanthochromis</taxon>
    </lineage>
</organism>
<name>A0A3Q1EWY3_9TELE</name>
<dbReference type="SUPFAM" id="SSF57756">
    <property type="entry name" value="Retrovirus zinc finger-like domains"/>
    <property type="match status" value="1"/>
</dbReference>
<keyword evidence="2" id="KW-0175">Coiled coil</keyword>
<evidence type="ECO:0000256" key="1">
    <source>
        <dbReference type="PROSITE-ProRule" id="PRU00047"/>
    </source>
</evidence>
<dbReference type="InterPro" id="IPR048270">
    <property type="entry name" value="PNMA_C"/>
</dbReference>
<dbReference type="STRING" id="80966.ENSAPOP00000008639"/>
<feature type="region of interest" description="Disordered" evidence="3">
    <location>
        <begin position="143"/>
        <end position="210"/>
    </location>
</feature>
<keyword evidence="1" id="KW-0863">Zinc-finger</keyword>
<dbReference type="InterPro" id="IPR036875">
    <property type="entry name" value="Znf_CCHC_sf"/>
</dbReference>
<feature type="compositionally biased region" description="Polar residues" evidence="3">
    <location>
        <begin position="180"/>
        <end position="189"/>
    </location>
</feature>
<reference evidence="5" key="1">
    <citation type="submission" date="2025-08" db="UniProtKB">
        <authorList>
            <consortium name="Ensembl"/>
        </authorList>
    </citation>
    <scope>IDENTIFICATION</scope>
</reference>
<reference evidence="5" key="2">
    <citation type="submission" date="2025-09" db="UniProtKB">
        <authorList>
            <consortium name="Ensembl"/>
        </authorList>
    </citation>
    <scope>IDENTIFICATION</scope>
</reference>
<evidence type="ECO:0000313" key="6">
    <source>
        <dbReference type="Proteomes" id="UP000257200"/>
    </source>
</evidence>
<dbReference type="InterPro" id="IPR026523">
    <property type="entry name" value="PNMA"/>
</dbReference>
<feature type="domain" description="CCHC-type" evidence="4">
    <location>
        <begin position="498"/>
        <end position="513"/>
    </location>
</feature>
<dbReference type="Ensembl" id="ENSAPOT00000002933.1">
    <property type="protein sequence ID" value="ENSAPOP00000008639.1"/>
    <property type="gene ID" value="ENSAPOG00000010774.1"/>
</dbReference>
<dbReference type="InParanoid" id="A0A3Q1EWY3"/>
<keyword evidence="6" id="KW-1185">Reference proteome</keyword>